<proteinExistence type="predicted"/>
<sequence length="171" mass="16972">MAQRRWVRSVEHRAVPSALQPPSMPRSASVQVVACGVPGRELGVGRGVAGGSDPSGAEGRGGAPRVGGVADGDGFFGAGGQHGRVRGRVGGGRQRGRRHGLECGRLLPEGAVGRLHLAVLGGRGGGGQRAGGGGRRAAVGRQELVVVGRGRYLVDGVGQGVVVTGVAGVIG</sequence>
<protein>
    <submittedName>
        <fullName evidence="2">Uncharacterized protein</fullName>
    </submittedName>
</protein>
<evidence type="ECO:0000313" key="3">
    <source>
        <dbReference type="Proteomes" id="UP000324222"/>
    </source>
</evidence>
<evidence type="ECO:0000256" key="1">
    <source>
        <dbReference type="SAM" id="MobiDB-lite"/>
    </source>
</evidence>
<dbReference type="AlphaFoldDB" id="A0A5B7DGF8"/>
<reference evidence="2 3" key="1">
    <citation type="submission" date="2019-05" db="EMBL/GenBank/DDBJ databases">
        <title>Another draft genome of Portunus trituberculatus and its Hox gene families provides insights of decapod evolution.</title>
        <authorList>
            <person name="Jeong J.-H."/>
            <person name="Song I."/>
            <person name="Kim S."/>
            <person name="Choi T."/>
            <person name="Kim D."/>
            <person name="Ryu S."/>
            <person name="Kim W."/>
        </authorList>
    </citation>
    <scope>NUCLEOTIDE SEQUENCE [LARGE SCALE GENOMIC DNA]</scope>
    <source>
        <tissue evidence="2">Muscle</tissue>
    </source>
</reference>
<name>A0A5B7DGF8_PORTR</name>
<organism evidence="2 3">
    <name type="scientific">Portunus trituberculatus</name>
    <name type="common">Swimming crab</name>
    <name type="synonym">Neptunus trituberculatus</name>
    <dbReference type="NCBI Taxonomy" id="210409"/>
    <lineage>
        <taxon>Eukaryota</taxon>
        <taxon>Metazoa</taxon>
        <taxon>Ecdysozoa</taxon>
        <taxon>Arthropoda</taxon>
        <taxon>Crustacea</taxon>
        <taxon>Multicrustacea</taxon>
        <taxon>Malacostraca</taxon>
        <taxon>Eumalacostraca</taxon>
        <taxon>Eucarida</taxon>
        <taxon>Decapoda</taxon>
        <taxon>Pleocyemata</taxon>
        <taxon>Brachyura</taxon>
        <taxon>Eubrachyura</taxon>
        <taxon>Portunoidea</taxon>
        <taxon>Portunidae</taxon>
        <taxon>Portuninae</taxon>
        <taxon>Portunus</taxon>
    </lineage>
</organism>
<dbReference type="Proteomes" id="UP000324222">
    <property type="component" value="Unassembled WGS sequence"/>
</dbReference>
<evidence type="ECO:0000313" key="2">
    <source>
        <dbReference type="EMBL" id="MPC20562.1"/>
    </source>
</evidence>
<accession>A0A5B7DGF8</accession>
<keyword evidence="3" id="KW-1185">Reference proteome</keyword>
<gene>
    <name evidence="2" type="ORF">E2C01_013511</name>
</gene>
<comment type="caution">
    <text evidence="2">The sequence shown here is derived from an EMBL/GenBank/DDBJ whole genome shotgun (WGS) entry which is preliminary data.</text>
</comment>
<feature type="region of interest" description="Disordered" evidence="1">
    <location>
        <begin position="46"/>
        <end position="65"/>
    </location>
</feature>
<dbReference type="EMBL" id="VSRR010000884">
    <property type="protein sequence ID" value="MPC20562.1"/>
    <property type="molecule type" value="Genomic_DNA"/>
</dbReference>